<dbReference type="Gene3D" id="3.40.20.10">
    <property type="entry name" value="Severin"/>
    <property type="match status" value="2"/>
</dbReference>
<accession>A0A0G2EN82</accession>
<dbReference type="PANTHER" id="PTHR13759:SF1">
    <property type="entry name" value="TWINFILIN"/>
    <property type="match status" value="1"/>
</dbReference>
<dbReference type="PANTHER" id="PTHR13759">
    <property type="entry name" value="TWINFILIN"/>
    <property type="match status" value="1"/>
</dbReference>
<dbReference type="EMBL" id="LCWF01000066">
    <property type="protein sequence ID" value="KKY23576.1"/>
    <property type="molecule type" value="Genomic_DNA"/>
</dbReference>
<dbReference type="OrthoDB" id="10006997at2759"/>
<dbReference type="GO" id="GO:0005737">
    <property type="term" value="C:cytoplasm"/>
    <property type="evidence" value="ECO:0007669"/>
    <property type="project" value="TreeGrafter"/>
</dbReference>
<evidence type="ECO:0000259" key="9">
    <source>
        <dbReference type="PROSITE" id="PS51263"/>
    </source>
</evidence>
<evidence type="ECO:0000256" key="1">
    <source>
        <dbReference type="ARBA" id="ARBA00004245"/>
    </source>
</evidence>
<organism evidence="10 11">
    <name type="scientific">Phaeomoniella chlamydospora</name>
    <name type="common">Phaeoacremonium chlamydosporum</name>
    <dbReference type="NCBI Taxonomy" id="158046"/>
    <lineage>
        <taxon>Eukaryota</taxon>
        <taxon>Fungi</taxon>
        <taxon>Dikarya</taxon>
        <taxon>Ascomycota</taxon>
        <taxon>Pezizomycotina</taxon>
        <taxon>Eurotiomycetes</taxon>
        <taxon>Chaetothyriomycetidae</taxon>
        <taxon>Phaeomoniellales</taxon>
        <taxon>Phaeomoniellaceae</taxon>
        <taxon>Phaeomoniella</taxon>
    </lineage>
</organism>
<dbReference type="GO" id="GO:0003785">
    <property type="term" value="F:actin monomer binding"/>
    <property type="evidence" value="ECO:0007669"/>
    <property type="project" value="TreeGrafter"/>
</dbReference>
<dbReference type="PROSITE" id="PS51263">
    <property type="entry name" value="ADF_H"/>
    <property type="match status" value="2"/>
</dbReference>
<feature type="region of interest" description="Disordered" evidence="8">
    <location>
        <begin position="169"/>
        <end position="191"/>
    </location>
</feature>
<dbReference type="GO" id="GO:0051015">
    <property type="term" value="F:actin filament binding"/>
    <property type="evidence" value="ECO:0007669"/>
    <property type="project" value="TreeGrafter"/>
</dbReference>
<name>A0A0G2EN82_PHACM</name>
<comment type="similarity">
    <text evidence="2">Belongs to the actin-binding proteins ADF family. Twinfilin subfamily.</text>
</comment>
<gene>
    <name evidence="10" type="ORF">UCRPC4_g02839</name>
</gene>
<feature type="region of interest" description="Disordered" evidence="8">
    <location>
        <begin position="310"/>
        <end position="334"/>
    </location>
</feature>
<dbReference type="GO" id="GO:0030042">
    <property type="term" value="P:actin filament depolymerization"/>
    <property type="evidence" value="ECO:0007669"/>
    <property type="project" value="TreeGrafter"/>
</dbReference>
<dbReference type="InterPro" id="IPR029006">
    <property type="entry name" value="ADF-H/Gelsolin-like_dom_sf"/>
</dbReference>
<comment type="subcellular location">
    <subcellularLocation>
        <location evidence="1">Cytoplasm</location>
        <location evidence="1">Cytoskeleton</location>
    </subcellularLocation>
</comment>
<evidence type="ECO:0000256" key="3">
    <source>
        <dbReference type="ARBA" id="ARBA00022490"/>
    </source>
</evidence>
<dbReference type="Proteomes" id="UP000053317">
    <property type="component" value="Unassembled WGS sequence"/>
</dbReference>
<evidence type="ECO:0000256" key="4">
    <source>
        <dbReference type="ARBA" id="ARBA00022737"/>
    </source>
</evidence>
<comment type="subunit">
    <text evidence="7">Interacts with G-actin; ADP-actin form.</text>
</comment>
<proteinExistence type="inferred from homology"/>
<evidence type="ECO:0000313" key="11">
    <source>
        <dbReference type="Proteomes" id="UP000053317"/>
    </source>
</evidence>
<keyword evidence="5" id="KW-0009">Actin-binding</keyword>
<protein>
    <submittedName>
        <fullName evidence="10">Putative actin monomer binding</fullName>
    </submittedName>
</protein>
<feature type="compositionally biased region" description="Basic and acidic residues" evidence="8">
    <location>
        <begin position="315"/>
        <end position="324"/>
    </location>
</feature>
<evidence type="ECO:0000256" key="8">
    <source>
        <dbReference type="SAM" id="MobiDB-lite"/>
    </source>
</evidence>
<evidence type="ECO:0000256" key="6">
    <source>
        <dbReference type="ARBA" id="ARBA00023212"/>
    </source>
</evidence>
<keyword evidence="4" id="KW-0677">Repeat</keyword>
<dbReference type="Pfam" id="PF00241">
    <property type="entry name" value="Cofilin_ADF"/>
    <property type="match status" value="2"/>
</dbReference>
<feature type="compositionally biased region" description="Gly residues" evidence="8">
    <location>
        <begin position="174"/>
        <end position="191"/>
    </location>
</feature>
<keyword evidence="11" id="KW-1185">Reference proteome</keyword>
<sequence length="377" mass="40771">MHCQIASTELQEAFRAFTSNSSLFALPVTIDSERLTPLDPIPFTSSSFASSLPSLEQLLQPKTPIYLLLRRDDGKLVAVTYIPSTAPVRSKTLFASTRATLVRELGIEKFEAGTIFVTDAYEVLDTKEWEQRDRGATGGNSERDEEILTREERELGAVKRAEDEERFGTKGRDIGYGGGNAEPGGSVEVGGQGRMTMKCASEAKDKLRTGLSESGSLVILGLDIATETIVLHSSYDSVSPNDLAGKIPSSQPSYSFYNYPLTSTVLFAYTCPSGMSVKQRMLYASSRNGVLLISKNEGIDVAKRIEAGSPDEVDEGRLADEMKPSGDSGTSTPTGTGIADWAFAIAFIAKATNRDAGGLATHDEIRMMARHSEELPE</sequence>
<dbReference type="CDD" id="cd11284">
    <property type="entry name" value="ADF_Twf-C_like"/>
    <property type="match status" value="1"/>
</dbReference>
<dbReference type="InterPro" id="IPR028458">
    <property type="entry name" value="Twinfilin"/>
</dbReference>
<reference evidence="10 11" key="2">
    <citation type="submission" date="2015-05" db="EMBL/GenBank/DDBJ databases">
        <authorList>
            <person name="Morales-Cruz A."/>
            <person name="Amrine K.C."/>
            <person name="Cantu D."/>
        </authorList>
    </citation>
    <scope>NUCLEOTIDE SEQUENCE [LARGE SCALE GENOMIC DNA]</scope>
    <source>
        <strain evidence="10">UCRPC4</strain>
    </source>
</reference>
<keyword evidence="6" id="KW-0206">Cytoskeleton</keyword>
<reference evidence="10 11" key="1">
    <citation type="submission" date="2015-05" db="EMBL/GenBank/DDBJ databases">
        <title>Distinctive expansion of gene families associated with plant cell wall degradation and secondary metabolism in the genomes of grapevine trunk pathogens.</title>
        <authorList>
            <person name="Lawrence D.P."/>
            <person name="Travadon R."/>
            <person name="Rolshausen P.E."/>
            <person name="Baumgartner K."/>
        </authorList>
    </citation>
    <scope>NUCLEOTIDE SEQUENCE [LARGE SCALE GENOMIC DNA]</scope>
    <source>
        <strain evidence="10">UCRPC4</strain>
    </source>
</reference>
<dbReference type="InterPro" id="IPR002108">
    <property type="entry name" value="ADF-H"/>
</dbReference>
<dbReference type="SMART" id="SM00102">
    <property type="entry name" value="ADF"/>
    <property type="match status" value="2"/>
</dbReference>
<dbReference type="GO" id="GO:0005884">
    <property type="term" value="C:actin filament"/>
    <property type="evidence" value="ECO:0007669"/>
    <property type="project" value="TreeGrafter"/>
</dbReference>
<dbReference type="SUPFAM" id="SSF55753">
    <property type="entry name" value="Actin depolymerizing proteins"/>
    <property type="match status" value="2"/>
</dbReference>
<dbReference type="GO" id="GO:0051016">
    <property type="term" value="P:barbed-end actin filament capping"/>
    <property type="evidence" value="ECO:0007669"/>
    <property type="project" value="TreeGrafter"/>
</dbReference>
<evidence type="ECO:0000256" key="7">
    <source>
        <dbReference type="ARBA" id="ARBA00038532"/>
    </source>
</evidence>
<feature type="domain" description="ADF-H" evidence="9">
    <location>
        <begin position="2"/>
        <end position="133"/>
    </location>
</feature>
<evidence type="ECO:0000256" key="5">
    <source>
        <dbReference type="ARBA" id="ARBA00023203"/>
    </source>
</evidence>
<evidence type="ECO:0000313" key="10">
    <source>
        <dbReference type="EMBL" id="KKY23576.1"/>
    </source>
</evidence>
<evidence type="ECO:0000256" key="2">
    <source>
        <dbReference type="ARBA" id="ARBA00009557"/>
    </source>
</evidence>
<feature type="compositionally biased region" description="Low complexity" evidence="8">
    <location>
        <begin position="325"/>
        <end position="334"/>
    </location>
</feature>
<comment type="caution">
    <text evidence="10">The sequence shown here is derived from an EMBL/GenBank/DDBJ whole genome shotgun (WGS) entry which is preliminary data.</text>
</comment>
<feature type="domain" description="ADF-H" evidence="9">
    <location>
        <begin position="192"/>
        <end position="323"/>
    </location>
</feature>
<dbReference type="AlphaFoldDB" id="A0A0G2EN82"/>
<keyword evidence="3" id="KW-0963">Cytoplasm</keyword>
<dbReference type="CDD" id="cd11285">
    <property type="entry name" value="ADF_Twf-N_like"/>
    <property type="match status" value="1"/>
</dbReference>